<feature type="region of interest" description="Disordered" evidence="1">
    <location>
        <begin position="19"/>
        <end position="45"/>
    </location>
</feature>
<organism evidence="2 3">
    <name type="scientific">Paenibacillus mucilaginosus (strain KNP414)</name>
    <dbReference type="NCBI Taxonomy" id="1036673"/>
    <lineage>
        <taxon>Bacteria</taxon>
        <taxon>Bacillati</taxon>
        <taxon>Bacillota</taxon>
        <taxon>Bacilli</taxon>
        <taxon>Bacillales</taxon>
        <taxon>Paenibacillaceae</taxon>
        <taxon>Paenibacillus</taxon>
    </lineage>
</organism>
<sequence length="45" mass="4812">MPLSSSHGMICCIVPSIHPVGPPRKQEKRESAAARFSAEFRSAGS</sequence>
<name>F8FES4_PAEMK</name>
<protein>
    <submittedName>
        <fullName evidence="2">Uncharacterized protein</fullName>
    </submittedName>
</protein>
<accession>F8FES4</accession>
<evidence type="ECO:0000313" key="2">
    <source>
        <dbReference type="EMBL" id="AEI46159.1"/>
    </source>
</evidence>
<feature type="compositionally biased region" description="Low complexity" evidence="1">
    <location>
        <begin position="33"/>
        <end position="45"/>
    </location>
</feature>
<dbReference type="HOGENOM" id="CLU_3202894_0_0_9"/>
<proteinExistence type="predicted"/>
<reference evidence="2 3" key="2">
    <citation type="journal article" date="2013" name="Genome Announc.">
        <title>Genome Sequence of Growth-Improving Paenibacillus mucilaginosus Strain KNP414.</title>
        <authorList>
            <person name="Lu J.J."/>
            <person name="Wang J.F."/>
            <person name="Hu X.F."/>
        </authorList>
    </citation>
    <scope>NUCLEOTIDE SEQUENCE [LARGE SCALE GENOMIC DNA]</scope>
    <source>
        <strain evidence="2 3">KNP414</strain>
    </source>
</reference>
<dbReference type="PATRIC" id="fig|1036673.3.peg.7152"/>
<evidence type="ECO:0000256" key="1">
    <source>
        <dbReference type="SAM" id="MobiDB-lite"/>
    </source>
</evidence>
<gene>
    <name evidence="2" type="ordered locus">KNP414_07673</name>
</gene>
<dbReference type="EMBL" id="CP002869">
    <property type="protein sequence ID" value="AEI46159.1"/>
    <property type="molecule type" value="Genomic_DNA"/>
</dbReference>
<reference evidence="3" key="1">
    <citation type="submission" date="2011-06" db="EMBL/GenBank/DDBJ databases">
        <title>Complete genome sequence of Paenibacillus mucilaginosus KNP414.</title>
        <authorList>
            <person name="Wang J."/>
            <person name="Hu S."/>
            <person name="Hu X."/>
            <person name="Zhang B."/>
            <person name="Dong D."/>
            <person name="Zhang S."/>
            <person name="Zhao K."/>
            <person name="Wu D."/>
        </authorList>
    </citation>
    <scope>NUCLEOTIDE SEQUENCE [LARGE SCALE GENOMIC DNA]</scope>
    <source>
        <strain evidence="3">KNP414</strain>
    </source>
</reference>
<dbReference type="Proteomes" id="UP000006620">
    <property type="component" value="Chromosome"/>
</dbReference>
<dbReference type="AlphaFoldDB" id="F8FES4"/>
<evidence type="ECO:0000313" key="3">
    <source>
        <dbReference type="Proteomes" id="UP000006620"/>
    </source>
</evidence>
<dbReference type="KEGG" id="pms:KNP414_07673"/>